<dbReference type="AlphaFoldDB" id="A0A1M6T005"/>
<dbReference type="RefSeq" id="WP_072874368.1">
    <property type="nucleotide sequence ID" value="NZ_FRAF01000015.1"/>
</dbReference>
<evidence type="ECO:0000313" key="3">
    <source>
        <dbReference type="Proteomes" id="UP000184016"/>
    </source>
</evidence>
<sequence length="160" mass="18284">MNERRERRRREKTVRHGDLIHIYIASDTPQEVVNFINQLKSEGDFSYEILRIVEQHLKQSRIMTSDTTVDKVKENIAMEALESIPVRTDEKQTNVTQPSVENKTLNQVTGGESITASTDEQSVSQSHTAETPASLPMKAIEALRRQRMALVQQAPRQQEN</sequence>
<accession>A0A1M6T005</accession>
<dbReference type="STRING" id="1830138.SAMN05443507_11527"/>
<organism evidence="2 3">
    <name type="scientific">Alicyclobacillus tolerans</name>
    <dbReference type="NCBI Taxonomy" id="90970"/>
    <lineage>
        <taxon>Bacteria</taxon>
        <taxon>Bacillati</taxon>
        <taxon>Bacillota</taxon>
        <taxon>Bacilli</taxon>
        <taxon>Bacillales</taxon>
        <taxon>Alicyclobacillaceae</taxon>
        <taxon>Alicyclobacillus</taxon>
    </lineage>
</organism>
<feature type="compositionally biased region" description="Polar residues" evidence="1">
    <location>
        <begin position="93"/>
        <end position="131"/>
    </location>
</feature>
<dbReference type="Proteomes" id="UP000184016">
    <property type="component" value="Unassembled WGS sequence"/>
</dbReference>
<dbReference type="OrthoDB" id="2377228at2"/>
<keyword evidence="3" id="KW-1185">Reference proteome</keyword>
<dbReference type="EMBL" id="FRAF01000015">
    <property type="protein sequence ID" value="SHK50260.1"/>
    <property type="molecule type" value="Genomic_DNA"/>
</dbReference>
<protein>
    <submittedName>
        <fullName evidence="2">Uncharacterized protein</fullName>
    </submittedName>
</protein>
<proteinExistence type="predicted"/>
<reference evidence="3" key="1">
    <citation type="submission" date="2016-11" db="EMBL/GenBank/DDBJ databases">
        <authorList>
            <person name="Varghese N."/>
            <person name="Submissions S."/>
        </authorList>
    </citation>
    <scope>NUCLEOTIDE SEQUENCE [LARGE SCALE GENOMIC DNA]</scope>
    <source>
        <strain evidence="3">USBA-503</strain>
    </source>
</reference>
<evidence type="ECO:0000313" key="2">
    <source>
        <dbReference type="EMBL" id="SHK50260.1"/>
    </source>
</evidence>
<gene>
    <name evidence="2" type="ORF">SAMN05443507_11527</name>
</gene>
<evidence type="ECO:0000256" key="1">
    <source>
        <dbReference type="SAM" id="MobiDB-lite"/>
    </source>
</evidence>
<feature type="region of interest" description="Disordered" evidence="1">
    <location>
        <begin position="85"/>
        <end position="138"/>
    </location>
</feature>
<name>A0A1M6T005_9BACL</name>